<evidence type="ECO:0000256" key="1">
    <source>
        <dbReference type="SAM" id="Coils"/>
    </source>
</evidence>
<gene>
    <name evidence="3" type="ORF">PGQ11_007364</name>
</gene>
<protein>
    <submittedName>
        <fullName evidence="3">Histidine acid phosphatase</fullName>
    </submittedName>
</protein>
<feature type="region of interest" description="Disordered" evidence="2">
    <location>
        <begin position="53"/>
        <end position="103"/>
    </location>
</feature>
<feature type="compositionally biased region" description="Pro residues" evidence="2">
    <location>
        <begin position="258"/>
        <end position="267"/>
    </location>
</feature>
<proteinExistence type="predicted"/>
<feature type="region of interest" description="Disordered" evidence="2">
    <location>
        <begin position="255"/>
        <end position="329"/>
    </location>
</feature>
<feature type="region of interest" description="Disordered" evidence="2">
    <location>
        <begin position="116"/>
        <end position="147"/>
    </location>
</feature>
<feature type="region of interest" description="Disordered" evidence="2">
    <location>
        <begin position="348"/>
        <end position="367"/>
    </location>
</feature>
<evidence type="ECO:0000313" key="3">
    <source>
        <dbReference type="EMBL" id="KAK8868786.1"/>
    </source>
</evidence>
<name>A0ABR2IW12_9PEZI</name>
<evidence type="ECO:0000313" key="4">
    <source>
        <dbReference type="Proteomes" id="UP001390339"/>
    </source>
</evidence>
<feature type="coiled-coil region" evidence="1">
    <location>
        <begin position="195"/>
        <end position="222"/>
    </location>
</feature>
<evidence type="ECO:0000256" key="2">
    <source>
        <dbReference type="SAM" id="MobiDB-lite"/>
    </source>
</evidence>
<dbReference type="EMBL" id="JAPCWZ010000004">
    <property type="protein sequence ID" value="KAK8868786.1"/>
    <property type="molecule type" value="Genomic_DNA"/>
</dbReference>
<feature type="region of interest" description="Disordered" evidence="2">
    <location>
        <begin position="1"/>
        <end position="26"/>
    </location>
</feature>
<sequence>MPNPTATEKPTFVTHQQPSLMPPPPSYKQMDCIGDFYTERAPGRRKWPRRLRRLRPRWSSSPRRPQISAPTNFRHLQSESFSIPDYGYSQSTRQQPRPSSFRPLHINFDILSPILPHLESPQKPHTPPDRIIGTHYASPDSSPDWTLSPNSFQIPRKPTPTGSVFDSPSSSVVKHPAPARLRTVSPSASGGNPSIDDLIERIANAMLERDQIQDRIEDAVELASVYTAVSRSPSTASKRPGSLRSMRSRRVVDMEPMPDIPAMPPNAPSFSERLSYDRPRTAPPKTSSSSPQFILPVAGTDFNFKPESPRRRPVEEQQMRPPLPLQYRPPLRKKKSFSRVTDWIGRQERPNRAGSEPITNSPLPVQPNKGHYEVVAANDWSRGSSYATFSDWSSDRDEYDDDSQRLSTSLASPYSSVTAGRTVEQSRPIPIDMIPFQTNIVGVAF</sequence>
<comment type="caution">
    <text evidence="3">The sequence shown here is derived from an EMBL/GenBank/DDBJ whole genome shotgun (WGS) entry which is preliminary data.</text>
</comment>
<feature type="compositionally biased region" description="Polar residues" evidence="2">
    <location>
        <begin position="68"/>
        <end position="81"/>
    </location>
</feature>
<keyword evidence="1" id="KW-0175">Coiled coil</keyword>
<reference evidence="3 4" key="1">
    <citation type="journal article" date="2024" name="IMA Fungus">
        <title>Apiospora arundinis, a panoply of carbohydrate-active enzymes and secondary metabolites.</title>
        <authorList>
            <person name="Sorensen T."/>
            <person name="Petersen C."/>
            <person name="Muurmann A.T."/>
            <person name="Christiansen J.V."/>
            <person name="Brundto M.L."/>
            <person name="Overgaard C.K."/>
            <person name="Boysen A.T."/>
            <person name="Wollenberg R.D."/>
            <person name="Larsen T.O."/>
            <person name="Sorensen J.L."/>
            <person name="Nielsen K.L."/>
            <person name="Sondergaard T.E."/>
        </authorList>
    </citation>
    <scope>NUCLEOTIDE SEQUENCE [LARGE SCALE GENOMIC DNA]</scope>
    <source>
        <strain evidence="3 4">AAU 773</strain>
    </source>
</reference>
<feature type="compositionally biased region" description="Polar residues" evidence="2">
    <location>
        <begin position="1"/>
        <end position="19"/>
    </location>
</feature>
<feature type="compositionally biased region" description="Basic and acidic residues" evidence="2">
    <location>
        <begin position="307"/>
        <end position="318"/>
    </location>
</feature>
<dbReference type="Proteomes" id="UP001390339">
    <property type="component" value="Unassembled WGS sequence"/>
</dbReference>
<feature type="region of interest" description="Disordered" evidence="2">
    <location>
        <begin position="230"/>
        <end position="249"/>
    </location>
</feature>
<organism evidence="3 4">
    <name type="scientific">Apiospora arundinis</name>
    <dbReference type="NCBI Taxonomy" id="335852"/>
    <lineage>
        <taxon>Eukaryota</taxon>
        <taxon>Fungi</taxon>
        <taxon>Dikarya</taxon>
        <taxon>Ascomycota</taxon>
        <taxon>Pezizomycotina</taxon>
        <taxon>Sordariomycetes</taxon>
        <taxon>Xylariomycetidae</taxon>
        <taxon>Amphisphaeriales</taxon>
        <taxon>Apiosporaceae</taxon>
        <taxon>Apiospora</taxon>
    </lineage>
</organism>
<keyword evidence="4" id="KW-1185">Reference proteome</keyword>
<feature type="compositionally biased region" description="Low complexity" evidence="2">
    <location>
        <begin position="89"/>
        <end position="103"/>
    </location>
</feature>
<accession>A0ABR2IW12</accession>